<reference evidence="7 8" key="1">
    <citation type="journal article" date="2019" name="Front. Genet.">
        <title>Whole-Genome Sequencing of the Opportunistic Yeast Pathogen Candida inconspicua Uncovers Its Hybrid Origin.</title>
        <authorList>
            <person name="Mixao V."/>
            <person name="Hansen A.P."/>
            <person name="Saus E."/>
            <person name="Boekhout T."/>
            <person name="Lass-Florl C."/>
            <person name="Gabaldon T."/>
        </authorList>
    </citation>
    <scope>NUCLEOTIDE SEQUENCE [LARGE SCALE GENOMIC DNA]</scope>
    <source>
        <strain evidence="7 8">CBS 180</strain>
    </source>
</reference>
<keyword evidence="5" id="KW-0812">Transmembrane</keyword>
<comment type="caution">
    <text evidence="4">Lacks conserved residue(s) required for the propagation of feature annotation.</text>
</comment>
<dbReference type="InterPro" id="IPR016035">
    <property type="entry name" value="Acyl_Trfase/lysoPLipase"/>
</dbReference>
<evidence type="ECO:0000256" key="1">
    <source>
        <dbReference type="ARBA" id="ARBA00022801"/>
    </source>
</evidence>
<feature type="transmembrane region" description="Helical" evidence="5">
    <location>
        <begin position="9"/>
        <end position="40"/>
    </location>
</feature>
<dbReference type="PANTHER" id="PTHR14226">
    <property type="entry name" value="NEUROPATHY TARGET ESTERASE/SWISS CHEESE D.MELANOGASTER"/>
    <property type="match status" value="1"/>
</dbReference>
<dbReference type="OrthoDB" id="10049244at2759"/>
<evidence type="ECO:0000256" key="4">
    <source>
        <dbReference type="PROSITE-ProRule" id="PRU01161"/>
    </source>
</evidence>
<dbReference type="AlphaFoldDB" id="A0A4T0X4R0"/>
<dbReference type="Proteomes" id="UP000307173">
    <property type="component" value="Unassembled WGS sequence"/>
</dbReference>
<dbReference type="SUPFAM" id="SSF52151">
    <property type="entry name" value="FabD/lysophospholipase-like"/>
    <property type="match status" value="1"/>
</dbReference>
<dbReference type="GO" id="GO:0016042">
    <property type="term" value="P:lipid catabolic process"/>
    <property type="evidence" value="ECO:0007669"/>
    <property type="project" value="UniProtKB-KW"/>
</dbReference>
<keyword evidence="3" id="KW-0443">Lipid metabolism</keyword>
<proteinExistence type="predicted"/>
<organism evidence="7 8">
    <name type="scientific">Pichia inconspicua</name>
    <dbReference type="NCBI Taxonomy" id="52247"/>
    <lineage>
        <taxon>Eukaryota</taxon>
        <taxon>Fungi</taxon>
        <taxon>Dikarya</taxon>
        <taxon>Ascomycota</taxon>
        <taxon>Saccharomycotina</taxon>
        <taxon>Pichiomycetes</taxon>
        <taxon>Pichiales</taxon>
        <taxon>Pichiaceae</taxon>
        <taxon>Pichia</taxon>
    </lineage>
</organism>
<keyword evidence="8" id="KW-1185">Reference proteome</keyword>
<dbReference type="EMBL" id="SELW01000220">
    <property type="protein sequence ID" value="TID29912.1"/>
    <property type="molecule type" value="Genomic_DNA"/>
</dbReference>
<accession>A0A4T0X4R0</accession>
<name>A0A4T0X4R0_9ASCO</name>
<protein>
    <recommendedName>
        <fullName evidence="6">PNPLA domain-containing protein</fullName>
    </recommendedName>
</protein>
<comment type="caution">
    <text evidence="7">The sequence shown here is derived from an EMBL/GenBank/DDBJ whole genome shotgun (WGS) entry which is preliminary data.</text>
</comment>
<feature type="domain" description="PNPLA" evidence="6">
    <location>
        <begin position="192"/>
        <end position="348"/>
    </location>
</feature>
<dbReference type="InterPro" id="IPR050301">
    <property type="entry name" value="NTE"/>
</dbReference>
<dbReference type="GO" id="GO:0004806">
    <property type="term" value="F:triacylglycerol lipase activity"/>
    <property type="evidence" value="ECO:0007669"/>
    <property type="project" value="InterPro"/>
</dbReference>
<evidence type="ECO:0000256" key="3">
    <source>
        <dbReference type="ARBA" id="ARBA00023098"/>
    </source>
</evidence>
<dbReference type="Pfam" id="PF11815">
    <property type="entry name" value="DUF3336"/>
    <property type="match status" value="1"/>
</dbReference>
<dbReference type="PROSITE" id="PS51635">
    <property type="entry name" value="PNPLA"/>
    <property type="match status" value="1"/>
</dbReference>
<keyword evidence="1" id="KW-0378">Hydrolase</keyword>
<evidence type="ECO:0000313" key="8">
    <source>
        <dbReference type="Proteomes" id="UP000307173"/>
    </source>
</evidence>
<dbReference type="InterPro" id="IPR002641">
    <property type="entry name" value="PNPLA_dom"/>
</dbReference>
<dbReference type="InterPro" id="IPR021771">
    <property type="entry name" value="Triacylglycerol_lipase_N"/>
</dbReference>
<evidence type="ECO:0000256" key="2">
    <source>
        <dbReference type="ARBA" id="ARBA00022963"/>
    </source>
</evidence>
<dbReference type="PANTHER" id="PTHR14226:SF44">
    <property type="entry name" value="TRIACYLGLYCEROL LIPASE 3"/>
    <property type="match status" value="1"/>
</dbReference>
<gene>
    <name evidence="7" type="ORF">CANINC_001423</name>
</gene>
<dbReference type="STRING" id="52247.A0A4T0X4R0"/>
<dbReference type="GO" id="GO:0006641">
    <property type="term" value="P:triglyceride metabolic process"/>
    <property type="evidence" value="ECO:0007669"/>
    <property type="project" value="UniProtKB-ARBA"/>
</dbReference>
<keyword evidence="2" id="KW-0442">Lipid degradation</keyword>
<evidence type="ECO:0000256" key="5">
    <source>
        <dbReference type="SAM" id="Phobius"/>
    </source>
</evidence>
<sequence length="483" mass="56446">MQESLLKTILFTITTIILTITPTTIVRTILLFIDVSIYWIRSIYRRISEANTTTHRLKRRLKTATSATEYSLVAFELDNLIGNSVWKDNIVSRRYDYKLIRDRVYAMREVRICGDVQRVLSLLRASLLRNFGGISELALYDRTFIGTKVLIEEYNYEMKCCVKSIDESFKISIQDKLDFFHDAKTTLGCTALCLYGGSLFGMTHVGVVEGLIECELLPNVIVGSGVGSGVAAIVCINKWVDFKGLNYDKTKLLRKGLTIETYCYLLNVIENVGDLTFKEAFEISRRVLNILVYPNNKRVPRLLNYLTTPYVSIKNAIICSMGTGVLKDECFIEGFEKCEFYQPFEVIEDIKFSRITELFNVNHFIISHSRPYLKPLFLPRFKILSRLISLEIKYWLKIINYLQIFSINKWILIDDDKFNNLMIVPQGNRWIIYEIIELLRSEGNSKYWIECGRRSIYEKRTLLETRMRIEFILNDYYEKYRNK</sequence>
<evidence type="ECO:0000259" key="6">
    <source>
        <dbReference type="PROSITE" id="PS51635"/>
    </source>
</evidence>
<evidence type="ECO:0000313" key="7">
    <source>
        <dbReference type="EMBL" id="TID29912.1"/>
    </source>
</evidence>
<keyword evidence="5" id="KW-1133">Transmembrane helix</keyword>
<keyword evidence="5" id="KW-0472">Membrane</keyword>